<keyword evidence="1" id="KW-1133">Transmembrane helix</keyword>
<protein>
    <submittedName>
        <fullName evidence="2">Uncharacterized protein</fullName>
    </submittedName>
</protein>
<feature type="transmembrane region" description="Helical" evidence="1">
    <location>
        <begin position="44"/>
        <end position="65"/>
    </location>
</feature>
<name>A0A4S8LK85_DENBC</name>
<proteinExistence type="predicted"/>
<evidence type="ECO:0000256" key="1">
    <source>
        <dbReference type="SAM" id="Phobius"/>
    </source>
</evidence>
<accession>A0A4S8LK85</accession>
<organism evidence="2 3">
    <name type="scientific">Dendrothele bispora (strain CBS 962.96)</name>
    <dbReference type="NCBI Taxonomy" id="1314807"/>
    <lineage>
        <taxon>Eukaryota</taxon>
        <taxon>Fungi</taxon>
        <taxon>Dikarya</taxon>
        <taxon>Basidiomycota</taxon>
        <taxon>Agaricomycotina</taxon>
        <taxon>Agaricomycetes</taxon>
        <taxon>Agaricomycetidae</taxon>
        <taxon>Agaricales</taxon>
        <taxon>Agaricales incertae sedis</taxon>
        <taxon>Dendrothele</taxon>
    </lineage>
</organism>
<evidence type="ECO:0000313" key="2">
    <source>
        <dbReference type="EMBL" id="THU89350.1"/>
    </source>
</evidence>
<evidence type="ECO:0000313" key="3">
    <source>
        <dbReference type="Proteomes" id="UP000297245"/>
    </source>
</evidence>
<dbReference type="Proteomes" id="UP000297245">
    <property type="component" value="Unassembled WGS sequence"/>
</dbReference>
<dbReference type="AlphaFoldDB" id="A0A4S8LK85"/>
<keyword evidence="1" id="KW-0472">Membrane</keyword>
<keyword evidence="3" id="KW-1185">Reference proteome</keyword>
<gene>
    <name evidence="2" type="ORF">K435DRAFT_291264</name>
</gene>
<sequence length="83" mass="9590">MARLSWRMGSSGRVTLSCSLFSFSRCWSLAVPCQSTISISMYIFPYISLFRVPVPVLIFGFHYLLRFSVSKRRLESSVLFQKI</sequence>
<keyword evidence="1" id="KW-0812">Transmembrane</keyword>
<dbReference type="EMBL" id="ML179371">
    <property type="protein sequence ID" value="THU89350.1"/>
    <property type="molecule type" value="Genomic_DNA"/>
</dbReference>
<reference evidence="2 3" key="1">
    <citation type="journal article" date="2019" name="Nat. Ecol. Evol.">
        <title>Megaphylogeny resolves global patterns of mushroom evolution.</title>
        <authorList>
            <person name="Varga T."/>
            <person name="Krizsan K."/>
            <person name="Foldi C."/>
            <person name="Dima B."/>
            <person name="Sanchez-Garcia M."/>
            <person name="Sanchez-Ramirez S."/>
            <person name="Szollosi G.J."/>
            <person name="Szarkandi J.G."/>
            <person name="Papp V."/>
            <person name="Albert L."/>
            <person name="Andreopoulos W."/>
            <person name="Angelini C."/>
            <person name="Antonin V."/>
            <person name="Barry K.W."/>
            <person name="Bougher N.L."/>
            <person name="Buchanan P."/>
            <person name="Buyck B."/>
            <person name="Bense V."/>
            <person name="Catcheside P."/>
            <person name="Chovatia M."/>
            <person name="Cooper J."/>
            <person name="Damon W."/>
            <person name="Desjardin D."/>
            <person name="Finy P."/>
            <person name="Geml J."/>
            <person name="Haridas S."/>
            <person name="Hughes K."/>
            <person name="Justo A."/>
            <person name="Karasinski D."/>
            <person name="Kautmanova I."/>
            <person name="Kiss B."/>
            <person name="Kocsube S."/>
            <person name="Kotiranta H."/>
            <person name="LaButti K.M."/>
            <person name="Lechner B.E."/>
            <person name="Liimatainen K."/>
            <person name="Lipzen A."/>
            <person name="Lukacs Z."/>
            <person name="Mihaltcheva S."/>
            <person name="Morgado L.N."/>
            <person name="Niskanen T."/>
            <person name="Noordeloos M.E."/>
            <person name="Ohm R.A."/>
            <person name="Ortiz-Santana B."/>
            <person name="Ovrebo C."/>
            <person name="Racz N."/>
            <person name="Riley R."/>
            <person name="Savchenko A."/>
            <person name="Shiryaev A."/>
            <person name="Soop K."/>
            <person name="Spirin V."/>
            <person name="Szebenyi C."/>
            <person name="Tomsovsky M."/>
            <person name="Tulloss R.E."/>
            <person name="Uehling J."/>
            <person name="Grigoriev I.V."/>
            <person name="Vagvolgyi C."/>
            <person name="Papp T."/>
            <person name="Martin F.M."/>
            <person name="Miettinen O."/>
            <person name="Hibbett D.S."/>
            <person name="Nagy L.G."/>
        </authorList>
    </citation>
    <scope>NUCLEOTIDE SEQUENCE [LARGE SCALE GENOMIC DNA]</scope>
    <source>
        <strain evidence="2 3">CBS 962.96</strain>
    </source>
</reference>